<evidence type="ECO:0000256" key="1">
    <source>
        <dbReference type="ARBA" id="ARBA00001971"/>
    </source>
</evidence>
<dbReference type="InterPro" id="IPR014314">
    <property type="entry name" value="Succ_DH_cytb556"/>
</dbReference>
<name>A0ABV7XEN8_9SPHN</name>
<dbReference type="Proteomes" id="UP001595615">
    <property type="component" value="Unassembled WGS sequence"/>
</dbReference>
<dbReference type="Pfam" id="PF01127">
    <property type="entry name" value="Sdh_cyt"/>
    <property type="match status" value="1"/>
</dbReference>
<feature type="transmembrane region" description="Helical" evidence="13">
    <location>
        <begin position="68"/>
        <end position="88"/>
    </location>
</feature>
<evidence type="ECO:0000256" key="3">
    <source>
        <dbReference type="ARBA" id="ARBA00004141"/>
    </source>
</evidence>
<keyword evidence="8" id="KW-0479">Metal-binding</keyword>
<evidence type="ECO:0000256" key="6">
    <source>
        <dbReference type="ARBA" id="ARBA00022617"/>
    </source>
</evidence>
<dbReference type="InterPro" id="IPR000701">
    <property type="entry name" value="SuccDH_FuR_B_TM-su"/>
</dbReference>
<evidence type="ECO:0000256" key="9">
    <source>
        <dbReference type="ARBA" id="ARBA00022989"/>
    </source>
</evidence>
<dbReference type="InterPro" id="IPR018495">
    <property type="entry name" value="Succ_DH_cyt_bsu_CS"/>
</dbReference>
<dbReference type="EMBL" id="JBHRXV010000011">
    <property type="protein sequence ID" value="MFC3713739.1"/>
    <property type="molecule type" value="Genomic_DNA"/>
</dbReference>
<reference evidence="15" key="1">
    <citation type="journal article" date="2019" name="Int. J. Syst. Evol. Microbiol.">
        <title>The Global Catalogue of Microorganisms (GCM) 10K type strain sequencing project: providing services to taxonomists for standard genome sequencing and annotation.</title>
        <authorList>
            <consortium name="The Broad Institute Genomics Platform"/>
            <consortium name="The Broad Institute Genome Sequencing Center for Infectious Disease"/>
            <person name="Wu L."/>
            <person name="Ma J."/>
        </authorList>
    </citation>
    <scope>NUCLEOTIDE SEQUENCE [LARGE SCALE GENOMIC DNA]</scope>
    <source>
        <strain evidence="15">KCTC 42644</strain>
    </source>
</reference>
<dbReference type="Gene3D" id="1.20.1300.10">
    <property type="entry name" value="Fumarate reductase/succinate dehydrogenase, transmembrane subunit"/>
    <property type="match status" value="1"/>
</dbReference>
<dbReference type="RefSeq" id="WP_380862528.1">
    <property type="nucleotide sequence ID" value="NZ_JBHRXV010000011.1"/>
</dbReference>
<accession>A0ABV7XEN8</accession>
<evidence type="ECO:0000256" key="12">
    <source>
        <dbReference type="ARBA" id="ARBA00025912"/>
    </source>
</evidence>
<evidence type="ECO:0000256" key="11">
    <source>
        <dbReference type="ARBA" id="ARBA00023136"/>
    </source>
</evidence>
<dbReference type="PANTHER" id="PTHR10978">
    <property type="entry name" value="SUCCINATE DEHYDROGENASE CYTOCHROME B560 SUBUNIT"/>
    <property type="match status" value="1"/>
</dbReference>
<dbReference type="InterPro" id="IPR034804">
    <property type="entry name" value="SQR/QFR_C/D"/>
</dbReference>
<dbReference type="SUPFAM" id="SSF81343">
    <property type="entry name" value="Fumarate reductase respiratory complex transmembrane subunits"/>
    <property type="match status" value="1"/>
</dbReference>
<comment type="similarity">
    <text evidence="4">Belongs to the cytochrome b560 family.</text>
</comment>
<evidence type="ECO:0000256" key="8">
    <source>
        <dbReference type="ARBA" id="ARBA00022723"/>
    </source>
</evidence>
<keyword evidence="7 13" id="KW-0812">Transmembrane</keyword>
<organism evidence="14 15">
    <name type="scientific">Sphingoaurantiacus capsulatus</name>
    <dbReference type="NCBI Taxonomy" id="1771310"/>
    <lineage>
        <taxon>Bacteria</taxon>
        <taxon>Pseudomonadati</taxon>
        <taxon>Pseudomonadota</taxon>
        <taxon>Alphaproteobacteria</taxon>
        <taxon>Sphingomonadales</taxon>
        <taxon>Sphingosinicellaceae</taxon>
        <taxon>Sphingoaurantiacus</taxon>
    </lineage>
</organism>
<evidence type="ECO:0000313" key="14">
    <source>
        <dbReference type="EMBL" id="MFC3713739.1"/>
    </source>
</evidence>
<dbReference type="PANTHER" id="PTHR10978:SF5">
    <property type="entry name" value="SUCCINATE DEHYDROGENASE CYTOCHROME B560 SUBUNIT, MITOCHONDRIAL"/>
    <property type="match status" value="1"/>
</dbReference>
<comment type="subcellular location">
    <subcellularLocation>
        <location evidence="3">Membrane</location>
        <topology evidence="3">Multi-pass membrane protein</topology>
    </subcellularLocation>
</comment>
<gene>
    <name evidence="14" type="primary">sdhC</name>
    <name evidence="14" type="ORF">ACFOMD_14275</name>
</gene>
<evidence type="ECO:0000313" key="15">
    <source>
        <dbReference type="Proteomes" id="UP001595615"/>
    </source>
</evidence>
<evidence type="ECO:0000256" key="13">
    <source>
        <dbReference type="SAM" id="Phobius"/>
    </source>
</evidence>
<sequence length="132" mass="14552">MATARPRPLSPHLSIWRWRVHALVSITHRITGNAMAFVAIPLFTWWLVAAATGPEAYETFYGVARSPIGYIVGVGFTYSFFQHMLSGLRHLVMDTGAGYELKTAKTSATAAYVGAVILTALTWFAIYSHKGF</sequence>
<dbReference type="NCBIfam" id="TIGR02970">
    <property type="entry name" value="succ_dehyd_cytB"/>
    <property type="match status" value="1"/>
</dbReference>
<dbReference type="PIRSF" id="PIRSF000178">
    <property type="entry name" value="SDH_cyt_b560"/>
    <property type="match status" value="1"/>
</dbReference>
<feature type="transmembrane region" description="Helical" evidence="13">
    <location>
        <begin position="20"/>
        <end position="48"/>
    </location>
</feature>
<comment type="function">
    <text evidence="2">Membrane-anchoring subunit of succinate dehydrogenase (SDH).</text>
</comment>
<evidence type="ECO:0000256" key="7">
    <source>
        <dbReference type="ARBA" id="ARBA00022692"/>
    </source>
</evidence>
<evidence type="ECO:0000256" key="10">
    <source>
        <dbReference type="ARBA" id="ARBA00023004"/>
    </source>
</evidence>
<comment type="cofactor">
    <cofactor evidence="1">
        <name>heme</name>
        <dbReference type="ChEBI" id="CHEBI:30413"/>
    </cofactor>
</comment>
<evidence type="ECO:0000256" key="2">
    <source>
        <dbReference type="ARBA" id="ARBA00004050"/>
    </source>
</evidence>
<dbReference type="CDD" id="cd03499">
    <property type="entry name" value="SQR_TypeC_SdhC"/>
    <property type="match status" value="1"/>
</dbReference>
<keyword evidence="10" id="KW-0408">Iron</keyword>
<dbReference type="PROSITE" id="PS01000">
    <property type="entry name" value="SDH_CYT_1"/>
    <property type="match status" value="1"/>
</dbReference>
<feature type="transmembrane region" description="Helical" evidence="13">
    <location>
        <begin position="109"/>
        <end position="127"/>
    </location>
</feature>
<evidence type="ECO:0000256" key="5">
    <source>
        <dbReference type="ARBA" id="ARBA00020076"/>
    </source>
</evidence>
<dbReference type="PROSITE" id="PS01001">
    <property type="entry name" value="SDH_CYT_2"/>
    <property type="match status" value="1"/>
</dbReference>
<keyword evidence="11 13" id="KW-0472">Membrane</keyword>
<keyword evidence="6" id="KW-0349">Heme</keyword>
<evidence type="ECO:0000256" key="4">
    <source>
        <dbReference type="ARBA" id="ARBA00007244"/>
    </source>
</evidence>
<keyword evidence="15" id="KW-1185">Reference proteome</keyword>
<comment type="subunit">
    <text evidence="12">Part of an enzyme complex containing four subunits: a flavoprotein, an iron-sulfur protein, plus two membrane-anchoring proteins, SdhC and SdhD. The complex can form homotrimers.</text>
</comment>
<comment type="caution">
    <text evidence="14">The sequence shown here is derived from an EMBL/GenBank/DDBJ whole genome shotgun (WGS) entry which is preliminary data.</text>
</comment>
<keyword evidence="9 13" id="KW-1133">Transmembrane helix</keyword>
<proteinExistence type="inferred from homology"/>
<protein>
    <recommendedName>
        <fullName evidence="5">Succinate dehydrogenase cytochrome b556 subunit</fullName>
    </recommendedName>
</protein>